<keyword evidence="4" id="KW-1185">Reference proteome</keyword>
<sequence>MSAQFIVRGTITDQQLHPLAGMVVRAFDKDLPSLRSDELLGVATTNQEGAYEIRFEEARFRAHEAGRADVYIQVLGADGAVLGRSDPLFNPDREVRVDLMVEVAAPKRLSEYEQLLTLIGPLIEPVPLADVTAEDITFLSRDVDAERVRIAWLAAAVNLASQTGVPAPAFYGWARAEQPNPSAWRDVADSQDRSTLDKALQTILKDLATVSRDLLVRALLASISDNIIPAIVRKQLDEIVANAVRASLTAYQVVARLCEEQSGAPLTGRVVRVLDMESPGKPEEIGRETTDAQGLFVIEFRADNANDQEAARRLRLMVPDEAGNDFWSTELRLVANRADILEIRMPAPPKPEREQHTLERLVGTAQIEVPADLLQFLAGRDIRTLGDIRRAGGLREIDGLPVAQDAAAVRTLDAHADLSRISDDVVANSKLIARGFSSVADIARAPMQEFVSAVHDVVGDFPAARMQVAASAQTGFLKHVLTGFSAEQANGFHIAGPDGVDAAVALPEQCGCDDCEAAVSPAAYLADLVGYASTHLKESGAATNFAYLTNTFHQPFGDLPTDCEAVGQLLRQVRLCIESLRAYTAAHPLGAADASKLESATGTYLLSAYELILTRFGTSYEEIRLARSASDDERHALAERLAIDLTEPRPDPVATEGDELDQMFLDPKAALGDPHAMTELALERLFGLVDTTRDVLSDGVKIGDGGAPPVLAHWRFSGFIWSHNTDAEGMLHLTVKNFITSMVESQVEVYRDSARTSLVAAGTAKVLTGDRSVWLSPRNASGLSGAVTVAGTLANNTAISVALVPNLLRWRLRNLRTIWRGQDFIVDIYSPDYLPADDRRPVLEPDVIGPDDFRRPDAASPPFALWRKRRLWVDQRLTDLAAKTKTVVVDGVAMTVPNLDKVLATMFAPIAYDATSITPWLAATPVSEFNALGDVLERGSTTDIVATKERLARDLNVEPDAFALLQRIRAKQRQWEVDPKSEKVQADEWSDTFSLLVNAQKRRFYAAWLAEEQAASLRFGPEDFWRAQREPPAGAWPPLRTVGHPLIDPDELKLTDLPELTVGKESIQLWHLRHDALIAETAAIRTERENNGFDSMLRRALGHPAPGDPLQYDFATIRTDLASSDGAVVAAATSKVVNDLFLTVERFNRVMTMKDQAAPASPRTPTGAEWNDLYALLTTAHKAKHLYPQWVTEEETTGRSAEYWRALKAALPRMRATAEQRSVWEQGLAARSRPSIVDPDLMDTIAFNGLGAEAAFTLWQVRHDWVANTIADLDAKPKTLAGFDSIVEGALATPMADLLALDTSRVAGQAVQWRLDQLSLSNAAFAYLLKIRALLAAGQPVIADEWDGIHSILLQVMKSRLTAQWRDEERLAGVILSPDFFVAPDALPAQPAAAALRWRFDLDTRFNWLDTLQARVDQDHSTLASYQDVLSAVEEIVLPTLRDALIVATGEGADLETKAAWLTDRLLIDAKAGGCQKTTRISQAIETLQILLFSARSGQSTVLQNMKLTLDAPDFDEEWRWIGSYATWRAAMFVTMYPENIAAGNLRRRQTPAFRRLVKSVRDARQLTSEQACSLAAEYATYYEDIARLAIGATAQATVTQRSGSQCVPGAITRKPLVFLFGRGGISNSLYWSTFDPADTSGSAQSFWDTVPGVSTISSVSGIAVYERSPTERHVFVFIRTADYKLQFLTFDLETGNWDGPTDLALPPGDPRSIEVVVDQNGDFWYMPRLALRSGGDGSIYCRDFAPDGSGWQEGDWKIFRLDPSFYDLGGGNALSGVDRLYAMRDGFLIFGKGGRFWETAPMSSPDDSFVLHPYPSSTDKGSFVGALYWGKAKNGWNRYIVIKQADHTMYEDFNTPKLSDGAWSLDGLSVIAPNSGYVDYSSYAYQRRNDFTLIGFKSDVTREQDGVYLRLIRLEEILSDAPIVSTTYRIAPRVLSVGQFLIPSRIEGAEADVRRNMVKFVLTATSDSATNRTYVEEAYYFVPMLLCDGLQRAGEYRAALDMVRTVLDYTSPPGRQKIYYGLVQEESLPEVYKRGTDWLLDPLDPHAIAASRRLTYTRFTLLTIAKLLRDYADDEFTRDTAESVPRARTLYLAELAVLSLPELHQQLGGCDDLVGEIEIPLGPAAPIKASIGIAALTSELRRFRDAGSLAALVPKVKSVIAEDSSWDDKLANARKLVEEATVSQPSPLTIAKLLETHEAASTRAYAGLLTSRIVSEAVEAVGMQASAQLAGTVAAAAGTTPSALETSKAELPWLRRGRPSTAANDVDFVLSPTLDPIAPKDSPSLAGLFRPGPRVVVLAPGLVVPAPAAPTSVPVPLLPSNPVKPTVTPSLAFCVPPNPVLTALRLHAELNLSKIRTCRNIAGMKRELEPYVAPTDTVTGLPTIGANGQLVLSGTNVLRPTIYRYPTLIQRAKDLAGTSQQFESAMLAAIEKGAAEAYTEMKARQDLELAQAGVQLEVLKIKQANDGVTLASLQQQRAQIQLAHYQKLLDEGQLELENEAIDLLRDVASLQSSAAAQSVLAAVAYSTAAGAAAASPAPGSASSAASAIGSAFQALGGDLSSLASSRSTQAQISLTLASFERRKQEWEFSAALARQDVDIGGQQVTLANDTVEIAKQEKVIAETRNTQAKDTVAFLANKFANVELYDWMSEVLEGVYSYFLKQATSIARVAEDQLAFERQEPTAGFIQSDYWQAPVDSMPTDNLQAAPVDRRGLTGSARLLQDIYRLDQYAFDTNKLKLQLSKTVSLALNAPTEFQRFRETGVMTFATPMLMFDRDFPGHYVRLIRRVRVSVVALIPPIDGIHATLSSAGVSRVVTGPDIFQTVPVRRDPEQVALTSPMNASGVFDLDAQSSSMLMPFEGCGVDTNWELRMPKAANFFDYLTLADVLFTIDFTALPSSDYAQQVIQSLRQSTSGDRPFSFRNQFADQWYDLHNPAQTSTPMVVKFRTLLDDFPPNVDALRIQHLALCFARQDGKLFEVAVAGLRFVEEGNVGAVGGAATTIDGIVSTRRGNAGSWISIVGRKPFGEWELSLPDTEEMRGRFATGDIEDILLVVTYSGRTRDWPS</sequence>
<proteinExistence type="predicted"/>
<protein>
    <submittedName>
        <fullName evidence="3">Uncharacterized protein</fullName>
    </submittedName>
</protein>
<evidence type="ECO:0000313" key="4">
    <source>
        <dbReference type="Proteomes" id="UP000238169"/>
    </source>
</evidence>
<dbReference type="Pfam" id="PF18276">
    <property type="entry name" value="TcA_TcB_BD"/>
    <property type="match status" value="1"/>
</dbReference>
<accession>A0A2U3IEB2</accession>
<name>A0A2U3IEB2_9BURK</name>
<feature type="domain" description="ABC toxin N-terminal" evidence="2">
    <location>
        <begin position="1457"/>
        <end position="1557"/>
    </location>
</feature>
<evidence type="ECO:0000313" key="3">
    <source>
        <dbReference type="EMBL" id="SPB18558.1"/>
    </source>
</evidence>
<dbReference type="InterPro" id="IPR046839">
    <property type="entry name" value="ABC_toxin_N"/>
</dbReference>
<dbReference type="Pfam" id="PF20220">
    <property type="entry name" value="ABC_toxin_N"/>
    <property type="match status" value="1"/>
</dbReference>
<evidence type="ECO:0000259" key="1">
    <source>
        <dbReference type="Pfam" id="PF18276"/>
    </source>
</evidence>
<feature type="domain" description="Tc toxin complex TcA C-terminal TcB-binding" evidence="1">
    <location>
        <begin position="2603"/>
        <end position="2894"/>
    </location>
</feature>
<evidence type="ECO:0000259" key="2">
    <source>
        <dbReference type="Pfam" id="PF20220"/>
    </source>
</evidence>
<dbReference type="RefSeq" id="WP_146150061.1">
    <property type="nucleotide sequence ID" value="NZ_OGTP01000033.1"/>
</dbReference>
<dbReference type="Proteomes" id="UP000238169">
    <property type="component" value="Unassembled WGS sequence"/>
</dbReference>
<organism evidence="3 4">
    <name type="scientific">Caballeronia novacaledonica</name>
    <dbReference type="NCBI Taxonomy" id="1544861"/>
    <lineage>
        <taxon>Bacteria</taxon>
        <taxon>Pseudomonadati</taxon>
        <taxon>Pseudomonadota</taxon>
        <taxon>Betaproteobacteria</taxon>
        <taxon>Burkholderiales</taxon>
        <taxon>Burkholderiaceae</taxon>
        <taxon>Caballeronia</taxon>
    </lineage>
</organism>
<dbReference type="OrthoDB" id="9781691at2"/>
<dbReference type="SUPFAM" id="SSF89372">
    <property type="entry name" value="Fucose-specific lectin"/>
    <property type="match status" value="1"/>
</dbReference>
<dbReference type="EMBL" id="OGTP01000033">
    <property type="protein sequence ID" value="SPB18558.1"/>
    <property type="molecule type" value="Genomic_DNA"/>
</dbReference>
<dbReference type="InterPro" id="IPR040840">
    <property type="entry name" value="TcA_TcB_BD"/>
</dbReference>
<gene>
    <name evidence="3" type="ORF">NOV72_05758</name>
</gene>
<reference evidence="4" key="1">
    <citation type="submission" date="2018-01" db="EMBL/GenBank/DDBJ databases">
        <authorList>
            <person name="Peeters C."/>
        </authorList>
    </citation>
    <scope>NUCLEOTIDE SEQUENCE [LARGE SCALE GENOMIC DNA]</scope>
</reference>